<dbReference type="Proteomes" id="UP000320216">
    <property type="component" value="Chromosome"/>
</dbReference>
<dbReference type="GO" id="GO:0004527">
    <property type="term" value="F:exonuclease activity"/>
    <property type="evidence" value="ECO:0007669"/>
    <property type="project" value="UniProtKB-KW"/>
</dbReference>
<dbReference type="Pfam" id="PF03372">
    <property type="entry name" value="Exo_endo_phos"/>
    <property type="match status" value="1"/>
</dbReference>
<reference evidence="4 5" key="1">
    <citation type="submission" date="2019-07" db="EMBL/GenBank/DDBJ databases">
        <title>Full genome sequence of Humibacter sp. WJ7-1.</title>
        <authorList>
            <person name="Im W.-T."/>
        </authorList>
    </citation>
    <scope>NUCLEOTIDE SEQUENCE [LARGE SCALE GENOMIC DNA]</scope>
    <source>
        <strain evidence="4 5">WJ7-1</strain>
    </source>
</reference>
<keyword evidence="4" id="KW-0255">Endonuclease</keyword>
<gene>
    <name evidence="4" type="ORF">FPZ11_11100</name>
</gene>
<evidence type="ECO:0000256" key="1">
    <source>
        <dbReference type="SAM" id="MobiDB-lite"/>
    </source>
</evidence>
<protein>
    <submittedName>
        <fullName evidence="4">Endonuclease/exonuclease/phosphatase family protein</fullName>
    </submittedName>
</protein>
<dbReference type="Gene3D" id="3.60.10.10">
    <property type="entry name" value="Endonuclease/exonuclease/phosphatase"/>
    <property type="match status" value="1"/>
</dbReference>
<feature type="transmembrane region" description="Helical" evidence="2">
    <location>
        <begin position="26"/>
        <end position="43"/>
    </location>
</feature>
<dbReference type="OrthoDB" id="2340043at2"/>
<keyword evidence="2" id="KW-0472">Membrane</keyword>
<dbReference type="InterPro" id="IPR036691">
    <property type="entry name" value="Endo/exonu/phosph_ase_sf"/>
</dbReference>
<dbReference type="RefSeq" id="WP_146320906.1">
    <property type="nucleotide sequence ID" value="NZ_CP042305.1"/>
</dbReference>
<dbReference type="SUPFAM" id="SSF56219">
    <property type="entry name" value="DNase I-like"/>
    <property type="match status" value="1"/>
</dbReference>
<keyword evidence="4" id="KW-0378">Hydrolase</keyword>
<feature type="region of interest" description="Disordered" evidence="1">
    <location>
        <begin position="290"/>
        <end position="309"/>
    </location>
</feature>
<dbReference type="InterPro" id="IPR005135">
    <property type="entry name" value="Endo/exonuclease/phosphatase"/>
</dbReference>
<dbReference type="AlphaFoldDB" id="A0A5B8M4I0"/>
<accession>A0A5B8M4I0</accession>
<keyword evidence="4" id="KW-0540">Nuclease</keyword>
<dbReference type="EMBL" id="CP042305">
    <property type="protein sequence ID" value="QDZ15233.1"/>
    <property type="molecule type" value="Genomic_DNA"/>
</dbReference>
<organism evidence="4 5">
    <name type="scientific">Humibacter ginsenosidimutans</name>
    <dbReference type="NCBI Taxonomy" id="2599293"/>
    <lineage>
        <taxon>Bacteria</taxon>
        <taxon>Bacillati</taxon>
        <taxon>Actinomycetota</taxon>
        <taxon>Actinomycetes</taxon>
        <taxon>Micrococcales</taxon>
        <taxon>Microbacteriaceae</taxon>
        <taxon>Humibacter</taxon>
    </lineage>
</organism>
<dbReference type="KEGG" id="huw:FPZ11_11100"/>
<dbReference type="GO" id="GO:0004519">
    <property type="term" value="F:endonuclease activity"/>
    <property type="evidence" value="ECO:0007669"/>
    <property type="project" value="UniProtKB-KW"/>
</dbReference>
<keyword evidence="5" id="KW-1185">Reference proteome</keyword>
<evidence type="ECO:0000313" key="4">
    <source>
        <dbReference type="EMBL" id="QDZ15233.1"/>
    </source>
</evidence>
<feature type="domain" description="Endonuclease/exonuclease/phosphatase" evidence="3">
    <location>
        <begin position="91"/>
        <end position="291"/>
    </location>
</feature>
<keyword evidence="2" id="KW-1133">Transmembrane helix</keyword>
<keyword evidence="2" id="KW-0812">Transmembrane</keyword>
<evidence type="ECO:0000256" key="2">
    <source>
        <dbReference type="SAM" id="Phobius"/>
    </source>
</evidence>
<feature type="transmembrane region" description="Helical" evidence="2">
    <location>
        <begin position="50"/>
        <end position="73"/>
    </location>
</feature>
<sequence>MLLTLAPTVGLGRVLGVSALLPARTAITIVAAALGVLLALCCLAPRWRALLPIAVALLVVAAFNVPVVLLRGFQISTPATASSGQLRVLEWNTNGDLVSPATVARLASDLKAGVVVLPDARIGVTASAYRSAFEAAGLRGRFYSGAGADAQLAVFITAGLAADYPSAQTGPQAQKTLVLRPSSAQLPTIVALHANQPTPGGIGGWRDELQWVESNCRAGAVLVVGDFNASVDDFGSAGLGGCRDAAALTGAASVGTWPTTAPAFLGMPIDHALVTGMAGRVESFSVLTREDGSGARHRPTLTVLSSPSR</sequence>
<proteinExistence type="predicted"/>
<evidence type="ECO:0000313" key="5">
    <source>
        <dbReference type="Proteomes" id="UP000320216"/>
    </source>
</evidence>
<evidence type="ECO:0000259" key="3">
    <source>
        <dbReference type="Pfam" id="PF03372"/>
    </source>
</evidence>
<keyword evidence="4" id="KW-0269">Exonuclease</keyword>
<name>A0A5B8M4I0_9MICO</name>